<dbReference type="Proteomes" id="UP000580043">
    <property type="component" value="Unassembled WGS sequence"/>
</dbReference>
<dbReference type="RefSeq" id="WP_169147697.1">
    <property type="nucleotide sequence ID" value="NZ_JABBGA010000023.1"/>
</dbReference>
<comment type="caution">
    <text evidence="2">The sequence shown here is derived from an EMBL/GenBank/DDBJ whole genome shotgun (WGS) entry which is preliminary data.</text>
</comment>
<dbReference type="InterPro" id="IPR010727">
    <property type="entry name" value="DUF1302"/>
</dbReference>
<evidence type="ECO:0000313" key="2">
    <source>
        <dbReference type="EMBL" id="NML28165.1"/>
    </source>
</evidence>
<accession>A0A848GBC0</accession>
<dbReference type="AlphaFoldDB" id="A0A848GBC0"/>
<feature type="signal peptide" evidence="1">
    <location>
        <begin position="1"/>
        <end position="25"/>
    </location>
</feature>
<protein>
    <submittedName>
        <fullName evidence="2">DUF1302 domain-containing protein</fullName>
    </submittedName>
</protein>
<organism evidence="2 3">
    <name type="scientific">Zoogloea dura</name>
    <dbReference type="NCBI Taxonomy" id="2728840"/>
    <lineage>
        <taxon>Bacteria</taxon>
        <taxon>Pseudomonadati</taxon>
        <taxon>Pseudomonadota</taxon>
        <taxon>Betaproteobacteria</taxon>
        <taxon>Rhodocyclales</taxon>
        <taxon>Zoogloeaceae</taxon>
        <taxon>Zoogloea</taxon>
    </lineage>
</organism>
<reference evidence="2 3" key="1">
    <citation type="submission" date="2020-04" db="EMBL/GenBank/DDBJ databases">
        <title>Zoogloea sp. G-4-1-14 isolated from soil.</title>
        <authorList>
            <person name="Dahal R.H."/>
        </authorList>
    </citation>
    <scope>NUCLEOTIDE SEQUENCE [LARGE SCALE GENOMIC DNA]</scope>
    <source>
        <strain evidence="2 3">G-4-1-14</strain>
    </source>
</reference>
<name>A0A848GBC0_9RHOO</name>
<dbReference type="Pfam" id="PF06980">
    <property type="entry name" value="DUF1302"/>
    <property type="match status" value="1"/>
</dbReference>
<feature type="chain" id="PRO_5032804527" evidence="1">
    <location>
        <begin position="26"/>
        <end position="546"/>
    </location>
</feature>
<evidence type="ECO:0000313" key="3">
    <source>
        <dbReference type="Proteomes" id="UP000580043"/>
    </source>
</evidence>
<sequence length="546" mass="58663">MTLHTTLRPLAIALLGAGLAAPAFAGEAIEFDNGYKLDWRVNSTYTLSTRMENRDPKIAAYSGGNDGNNNFDKGSLTANRLSLLLDTSYTNGVNGLVLSASTFYDDVYRQSNDNAGPVNKPGAVDEFTRDARRFHGGYTRLLDAYVFDTYDLGNGRRANVRLGRHVVSWGEGLFFPSISLAQGPADGTKTGIVGTETKDQLLPEDQVSTQIEMSPRWSLLGHLQFGFHSTIAPAPGSYLSSADSTGPGGTCLQPYRTVGGRSVCSYGQRGRDIDPGNTPQWGVGSRYRLTEETEVGLYYLNYHDRSPLPVINAFSASSGALGGGAYNVRYFDNIKLIGATFSTSVGAASIAGELSYKQGAPVLVKTLVNPRAPQAASSYLPTPTRGDIFQANLNTIWNLERTALADQTTLTAEVAYVTIGSVDEINAPGAASATVFPKSKELFFGANYGLAASGTLSLGYPGIIEGWDLSVPISFSRQLKGRTITGGVGGEGDMRASIGATFTYQRNFQVGLTYMGYFGNAEVASMREFRPLTDRDQLSLVMKYSF</sequence>
<gene>
    <name evidence="2" type="ORF">HHL15_20605</name>
</gene>
<evidence type="ECO:0000256" key="1">
    <source>
        <dbReference type="SAM" id="SignalP"/>
    </source>
</evidence>
<proteinExistence type="predicted"/>
<keyword evidence="1" id="KW-0732">Signal</keyword>
<keyword evidence="3" id="KW-1185">Reference proteome</keyword>
<dbReference type="EMBL" id="JABBGA010000023">
    <property type="protein sequence ID" value="NML28165.1"/>
    <property type="molecule type" value="Genomic_DNA"/>
</dbReference>